<comment type="subcellular location">
    <subcellularLocation>
        <location evidence="1 9">Secreted</location>
    </subcellularLocation>
</comment>
<sequence length="425" mass="48269">MSVFPQKVQRMCAVRQMLLLLLAFLAYTLDSAAAYGTAETLCGGELVDTLQFVCGDRGFYFSRPVGRNNRRINRGIVEECCFRSCDLALLETYCAKSVKSERDLSATSLVGLPALGKESFQKPSHGKYSKYDVWQKKSSQRLQREVRSILRARWYRWQAEGLQAAEEAKALHRPLISLPSQRPPVFLKTSCSGEFDMLKSLLAIMMAFNNKMSGLMDEGFAVYLIYDNFNKNTLANEATGSEIKISVEFILDMGIESCEYGCKEIPNSLLKMLRQIEVIRVNQHIFTKGKSCLTNLVAFYDGVTTSVDKERATGDIYLDFCKAFDLVPHKTLFSKLKTDEFCLEKRRLWFDLMVAFRYLKGANTKDGGRLFTRACSGRGNGLEVKEGQQKLCPYHDTGEEKGIWREDTGCLHDYPALHDHRIILQ</sequence>
<dbReference type="PRINTS" id="PR02006">
    <property type="entry name" value="INSLNLIKEGF2"/>
</dbReference>
<proteinExistence type="inferred from homology"/>
<evidence type="ECO:0000256" key="4">
    <source>
        <dbReference type="ARBA" id="ARBA00022729"/>
    </source>
</evidence>
<dbReference type="Gene3D" id="1.10.100.10">
    <property type="entry name" value="Insulin-like"/>
    <property type="match status" value="1"/>
</dbReference>
<dbReference type="Pfam" id="PF00049">
    <property type="entry name" value="Insulin"/>
    <property type="match status" value="2"/>
</dbReference>
<dbReference type="InterPro" id="IPR013576">
    <property type="entry name" value="IGF2_C"/>
</dbReference>
<dbReference type="InterPro" id="IPR022350">
    <property type="entry name" value="IGF-1/2"/>
</dbReference>
<evidence type="ECO:0000313" key="13">
    <source>
        <dbReference type="Proteomes" id="UP001145742"/>
    </source>
</evidence>
<organism evidence="12 13">
    <name type="scientific">Willisornis vidua</name>
    <name type="common">Xingu scale-backed antbird</name>
    <dbReference type="NCBI Taxonomy" id="1566151"/>
    <lineage>
        <taxon>Eukaryota</taxon>
        <taxon>Metazoa</taxon>
        <taxon>Chordata</taxon>
        <taxon>Craniata</taxon>
        <taxon>Vertebrata</taxon>
        <taxon>Euteleostomi</taxon>
        <taxon>Archelosauria</taxon>
        <taxon>Archosauria</taxon>
        <taxon>Dinosauria</taxon>
        <taxon>Saurischia</taxon>
        <taxon>Theropoda</taxon>
        <taxon>Coelurosauria</taxon>
        <taxon>Aves</taxon>
        <taxon>Neognathae</taxon>
        <taxon>Neoaves</taxon>
        <taxon>Telluraves</taxon>
        <taxon>Australaves</taxon>
        <taxon>Passeriformes</taxon>
        <taxon>Thamnophilidae</taxon>
        <taxon>Willisornis</taxon>
    </lineage>
</organism>
<feature type="chain" id="PRO_5045239907" description="Insulin-like growth factor 2" evidence="10">
    <location>
        <begin position="35"/>
        <end position="425"/>
    </location>
</feature>
<evidence type="ECO:0000256" key="2">
    <source>
        <dbReference type="ARBA" id="ARBA00009034"/>
    </source>
</evidence>
<dbReference type="InterPro" id="IPR036438">
    <property type="entry name" value="Insulin-like_sf"/>
</dbReference>
<accession>A0ABQ9DP32</accession>
<dbReference type="Proteomes" id="UP001145742">
    <property type="component" value="Unassembled WGS sequence"/>
</dbReference>
<evidence type="ECO:0000313" key="12">
    <source>
        <dbReference type="EMBL" id="KAJ7422778.1"/>
    </source>
</evidence>
<keyword evidence="3 9" id="KW-0964">Secreted</keyword>
<evidence type="ECO:0000259" key="11">
    <source>
        <dbReference type="SMART" id="SM00078"/>
    </source>
</evidence>
<evidence type="ECO:0000256" key="7">
    <source>
        <dbReference type="ARBA" id="ARBA00049761"/>
    </source>
</evidence>
<dbReference type="PANTHER" id="PTHR46886">
    <property type="entry name" value="INSULIN-LIKE GROWTH FACTOR II"/>
    <property type="match status" value="1"/>
</dbReference>
<feature type="domain" description="Insulin-like" evidence="11">
    <location>
        <begin position="39"/>
        <end position="94"/>
    </location>
</feature>
<evidence type="ECO:0000256" key="6">
    <source>
        <dbReference type="ARBA" id="ARBA00023157"/>
    </source>
</evidence>
<keyword evidence="13" id="KW-1185">Reference proteome</keyword>
<keyword evidence="4 10" id="KW-0732">Signal</keyword>
<reference evidence="12" key="1">
    <citation type="submission" date="2019-10" db="EMBL/GenBank/DDBJ databases">
        <authorList>
            <person name="Soares A.E.R."/>
            <person name="Aleixo A."/>
            <person name="Schneider P."/>
            <person name="Miyaki C.Y."/>
            <person name="Schneider M.P."/>
            <person name="Mello C."/>
            <person name="Vasconcelos A.T.R."/>
        </authorList>
    </citation>
    <scope>NUCLEOTIDE SEQUENCE</scope>
    <source>
        <tissue evidence="12">Muscle</tissue>
    </source>
</reference>
<dbReference type="SMART" id="SM00078">
    <property type="entry name" value="IlGF"/>
    <property type="match status" value="1"/>
</dbReference>
<dbReference type="Pfam" id="PF08365">
    <property type="entry name" value="IGF2_C"/>
    <property type="match status" value="1"/>
</dbReference>
<dbReference type="CDD" id="cd04368">
    <property type="entry name" value="IlGF"/>
    <property type="match status" value="1"/>
</dbReference>
<dbReference type="InterPro" id="IPR016179">
    <property type="entry name" value="Insulin-like"/>
</dbReference>
<dbReference type="InterPro" id="IPR022334">
    <property type="entry name" value="IGF2"/>
</dbReference>
<evidence type="ECO:0000256" key="9">
    <source>
        <dbReference type="RuleBase" id="RU000406"/>
    </source>
</evidence>
<dbReference type="InterPro" id="IPR022353">
    <property type="entry name" value="Insulin_CS"/>
</dbReference>
<dbReference type="SUPFAM" id="SSF56994">
    <property type="entry name" value="Insulin-like"/>
    <property type="match status" value="1"/>
</dbReference>
<dbReference type="PROSITE" id="PS00262">
    <property type="entry name" value="INSULIN"/>
    <property type="match status" value="1"/>
</dbReference>
<dbReference type="EMBL" id="WHWB01032950">
    <property type="protein sequence ID" value="KAJ7422778.1"/>
    <property type="molecule type" value="Genomic_DNA"/>
</dbReference>
<name>A0ABQ9DP32_9PASS</name>
<dbReference type="PRINTS" id="PR00276">
    <property type="entry name" value="INSULINFAMLY"/>
</dbReference>
<keyword evidence="5" id="KW-0339">Growth factor</keyword>
<evidence type="ECO:0000256" key="3">
    <source>
        <dbReference type="ARBA" id="ARBA00022525"/>
    </source>
</evidence>
<keyword evidence="6" id="KW-1015">Disulfide bond</keyword>
<dbReference type="PRINTS" id="PR02002">
    <property type="entry name" value="INSLNLIKEGF"/>
</dbReference>
<protein>
    <recommendedName>
        <fullName evidence="7">Insulin-like growth factor 2</fullName>
    </recommendedName>
    <alternativeName>
        <fullName evidence="8">Insulin-like growth factor II</fullName>
    </alternativeName>
</protein>
<evidence type="ECO:0000256" key="10">
    <source>
        <dbReference type="SAM" id="SignalP"/>
    </source>
</evidence>
<gene>
    <name evidence="12" type="ORF">WISP_36677</name>
</gene>
<evidence type="ECO:0000256" key="1">
    <source>
        <dbReference type="ARBA" id="ARBA00004613"/>
    </source>
</evidence>
<comment type="similarity">
    <text evidence="2 9">Belongs to the insulin family.</text>
</comment>
<dbReference type="PANTHER" id="PTHR46886:SF1">
    <property type="entry name" value="INSULIN-LIKE GROWTH FACTOR II"/>
    <property type="match status" value="1"/>
</dbReference>
<comment type="caution">
    <text evidence="12">The sequence shown here is derived from an EMBL/GenBank/DDBJ whole genome shotgun (WGS) entry which is preliminary data.</text>
</comment>
<evidence type="ECO:0000256" key="8">
    <source>
        <dbReference type="ARBA" id="ARBA00049823"/>
    </source>
</evidence>
<feature type="signal peptide" evidence="10">
    <location>
        <begin position="1"/>
        <end position="34"/>
    </location>
</feature>
<dbReference type="InterPro" id="IPR022352">
    <property type="entry name" value="Ins/IGF/rlx"/>
</dbReference>
<evidence type="ECO:0000256" key="5">
    <source>
        <dbReference type="ARBA" id="ARBA00023030"/>
    </source>
</evidence>